<dbReference type="Pfam" id="PF00149">
    <property type="entry name" value="Metallophos"/>
    <property type="match status" value="1"/>
</dbReference>
<gene>
    <name evidence="2" type="ORF">CGLY_11485</name>
</gene>
<evidence type="ECO:0000313" key="2">
    <source>
        <dbReference type="EMBL" id="AHW64742.1"/>
    </source>
</evidence>
<sequence length="212" mass="23481">MSTHRDDIWLVSDLHLGHRKVSELRGFDETAEHDQVILDNLRAVPDGATLICLGDISVRRDAEALDLLGGLKVEKDLRMVLLPGNHDRVHPMFGLESVMEWTPAYRDVFDAVSLELQIRVGRWLVLLTHIPAPDKVEDPYMTPALARWAARGGTTTRGGFDCTVHGHTHSAVPVRPKNVNVSLEATDLKPVSSEQLEELVTRAVTCPTVCQG</sequence>
<dbReference type="eggNOG" id="COG4186">
    <property type="taxonomic scope" value="Bacteria"/>
</dbReference>
<dbReference type="GO" id="GO:0016787">
    <property type="term" value="F:hydrolase activity"/>
    <property type="evidence" value="ECO:0007669"/>
    <property type="project" value="InterPro"/>
</dbReference>
<name>X5DVT3_9CORY</name>
<dbReference type="KEGG" id="cgy:CGLY_11485"/>
<dbReference type="Proteomes" id="UP000023703">
    <property type="component" value="Chromosome"/>
</dbReference>
<keyword evidence="3" id="KW-1185">Reference proteome</keyword>
<organism evidence="2 3">
    <name type="scientific">Corynebacterium glyciniphilum AJ 3170</name>
    <dbReference type="NCBI Taxonomy" id="1404245"/>
    <lineage>
        <taxon>Bacteria</taxon>
        <taxon>Bacillati</taxon>
        <taxon>Actinomycetota</taxon>
        <taxon>Actinomycetes</taxon>
        <taxon>Mycobacteriales</taxon>
        <taxon>Corynebacteriaceae</taxon>
        <taxon>Corynebacterium</taxon>
    </lineage>
</organism>
<dbReference type="OrthoDB" id="5380073at2"/>
<dbReference type="AlphaFoldDB" id="X5DVT3"/>
<accession>X5DVT3</accession>
<dbReference type="InterPro" id="IPR004843">
    <property type="entry name" value="Calcineurin-like_PHP"/>
</dbReference>
<dbReference type="EMBL" id="CP006842">
    <property type="protein sequence ID" value="AHW64742.1"/>
    <property type="molecule type" value="Genomic_DNA"/>
</dbReference>
<feature type="domain" description="Calcineurin-like phosphoesterase" evidence="1">
    <location>
        <begin position="8"/>
        <end position="170"/>
    </location>
</feature>
<dbReference type="RefSeq" id="WP_052540116.1">
    <property type="nucleotide sequence ID" value="NZ_CP006842.1"/>
</dbReference>
<dbReference type="STRING" id="1404245.CGLY_11485"/>
<dbReference type="SUPFAM" id="SSF56300">
    <property type="entry name" value="Metallo-dependent phosphatases"/>
    <property type="match status" value="1"/>
</dbReference>
<dbReference type="Gene3D" id="3.60.21.10">
    <property type="match status" value="1"/>
</dbReference>
<dbReference type="HOGENOM" id="CLU_092313_2_0_11"/>
<evidence type="ECO:0000313" key="3">
    <source>
        <dbReference type="Proteomes" id="UP000023703"/>
    </source>
</evidence>
<proteinExistence type="predicted"/>
<dbReference type="InterPro" id="IPR029052">
    <property type="entry name" value="Metallo-depent_PP-like"/>
</dbReference>
<reference evidence="2 3" key="1">
    <citation type="journal article" date="2015" name="Int. J. Syst. Evol. Microbiol.">
        <title>Revisiting Corynebacterium glyciniphilum (ex Kubota et al., 1972) sp. nov., nom. rev., isolated from putrefied banana.</title>
        <authorList>
            <person name="Al-Dilaimi A."/>
            <person name="Bednarz H."/>
            <person name="Lomker A."/>
            <person name="Niehaus K."/>
            <person name="Kalinowski J."/>
            <person name="Ruckert C."/>
        </authorList>
    </citation>
    <scope>NUCLEOTIDE SEQUENCE [LARGE SCALE GENOMIC DNA]</scope>
    <source>
        <strain evidence="2">AJ 3170</strain>
    </source>
</reference>
<evidence type="ECO:0000259" key="1">
    <source>
        <dbReference type="Pfam" id="PF00149"/>
    </source>
</evidence>
<protein>
    <submittedName>
        <fullName evidence="2">Putative metallophosphoesterase (GP66)</fullName>
    </submittedName>
</protein>